<gene>
    <name evidence="1" type="ORF">GNZ13_32290</name>
</gene>
<dbReference type="Proteomes" id="UP000655523">
    <property type="component" value="Unassembled WGS sequence"/>
</dbReference>
<reference evidence="1 2" key="1">
    <citation type="submission" date="2019-11" db="EMBL/GenBank/DDBJ databases">
        <title>Metabolism of dissolved organic matter in forest soils.</title>
        <authorList>
            <person name="Cyle K.T."/>
            <person name="Wilhelm R.C."/>
            <person name="Martinez C.E."/>
        </authorList>
    </citation>
    <scope>NUCLEOTIDE SEQUENCE [LARGE SCALE GENOMIC DNA]</scope>
    <source>
        <strain evidence="1 2">5N</strain>
    </source>
</reference>
<comment type="caution">
    <text evidence="1">The sequence shown here is derived from an EMBL/GenBank/DDBJ whole genome shotgun (WGS) entry which is preliminary data.</text>
</comment>
<evidence type="ECO:0008006" key="3">
    <source>
        <dbReference type="Google" id="ProtNLM"/>
    </source>
</evidence>
<organism evidence="1 2">
    <name type="scientific">Paraburkholderia elongata</name>
    <dbReference type="NCBI Taxonomy" id="2675747"/>
    <lineage>
        <taxon>Bacteria</taxon>
        <taxon>Pseudomonadati</taxon>
        <taxon>Pseudomonadota</taxon>
        <taxon>Betaproteobacteria</taxon>
        <taxon>Burkholderiales</taxon>
        <taxon>Burkholderiaceae</taxon>
        <taxon>Paraburkholderia</taxon>
    </lineage>
</organism>
<keyword evidence="2" id="KW-1185">Reference proteome</keyword>
<sequence length="468" mass="46889">MAISTNVPSVTFGATGLVLPAESAILTGVTADINAAFGGGLNPGLNTPQGQLASSLAAIIGDCNDLFAQYVNAVDPRYSTGIMQDALAQLYFLARNPALPTTLQVTCIGLVGVVIPIGALINDTNGNIYACTQAGTIPAGGSITLAFANQVTGPIAVPSSVSIYKSIPGWDTATFVSGVVGQNVETPSAFEFRRQQSVAINATGSLPSIYANVFAVPGVLDVYVAENTSGVTSGAVFTGSIATTTLTVTAMTSGTIAVGQMVTGAGVAVGTVITALGTGTGGAGTYTVGISQTVSSTTLTAAIGGLPLAQNSIYVAAVGGSASAIATAIWQRKSVGANYNGNTPQTVTDTSGYNIPYPSYQVTFEVPPALPILFSVTLANNSSLPSNIVSLVQAAILNAFIGGDGGSRARIGSTIFASRYYAPIATISPFVEILSVFIGTTAATLNALTVPINNVPTAAAGNISVALV</sequence>
<dbReference type="AlphaFoldDB" id="A0A972SPU6"/>
<protein>
    <recommendedName>
        <fullName evidence="3">Baseplate protein J-like domain-containing protein</fullName>
    </recommendedName>
</protein>
<dbReference type="EMBL" id="WOEZ01000185">
    <property type="protein sequence ID" value="NPT59115.1"/>
    <property type="molecule type" value="Genomic_DNA"/>
</dbReference>
<evidence type="ECO:0000313" key="1">
    <source>
        <dbReference type="EMBL" id="NPT59115.1"/>
    </source>
</evidence>
<dbReference type="RefSeq" id="WP_172172167.1">
    <property type="nucleotide sequence ID" value="NZ_WOEZ01000185.1"/>
</dbReference>
<proteinExistence type="predicted"/>
<evidence type="ECO:0000313" key="2">
    <source>
        <dbReference type="Proteomes" id="UP000655523"/>
    </source>
</evidence>
<accession>A0A972SPU6</accession>
<name>A0A972SPU6_9BURK</name>